<evidence type="ECO:0000259" key="4">
    <source>
        <dbReference type="PROSITE" id="PS50887"/>
    </source>
</evidence>
<evidence type="ECO:0000259" key="3">
    <source>
        <dbReference type="PROSITE" id="PS50883"/>
    </source>
</evidence>
<keyword evidence="1" id="KW-1133">Transmembrane helix</keyword>
<dbReference type="PANTHER" id="PTHR44757">
    <property type="entry name" value="DIGUANYLATE CYCLASE DGCP"/>
    <property type="match status" value="1"/>
</dbReference>
<dbReference type="Gene3D" id="3.20.20.450">
    <property type="entry name" value="EAL domain"/>
    <property type="match status" value="1"/>
</dbReference>
<protein>
    <submittedName>
        <fullName evidence="5">Bifunctional diguanylate cyclase/phosphodiesterase</fullName>
    </submittedName>
</protein>
<dbReference type="Gene3D" id="3.30.70.270">
    <property type="match status" value="1"/>
</dbReference>
<dbReference type="Pfam" id="PF00990">
    <property type="entry name" value="GGDEF"/>
    <property type="match status" value="1"/>
</dbReference>
<feature type="chain" id="PRO_5046870407" evidence="2">
    <location>
        <begin position="29"/>
        <end position="759"/>
    </location>
</feature>
<dbReference type="Proteomes" id="UP001595604">
    <property type="component" value="Unassembled WGS sequence"/>
</dbReference>
<comment type="caution">
    <text evidence="5">The sequence shown here is derived from an EMBL/GenBank/DDBJ whole genome shotgun (WGS) entry which is preliminary data.</text>
</comment>
<dbReference type="EMBL" id="JBHRTQ010000004">
    <property type="protein sequence ID" value="MFC3173302.1"/>
    <property type="molecule type" value="Genomic_DNA"/>
</dbReference>
<dbReference type="PROSITE" id="PS50883">
    <property type="entry name" value="EAL"/>
    <property type="match status" value="1"/>
</dbReference>
<dbReference type="NCBIfam" id="TIGR00254">
    <property type="entry name" value="GGDEF"/>
    <property type="match status" value="1"/>
</dbReference>
<dbReference type="SUPFAM" id="SSF55073">
    <property type="entry name" value="Nucleotide cyclase"/>
    <property type="match status" value="1"/>
</dbReference>
<evidence type="ECO:0000313" key="6">
    <source>
        <dbReference type="Proteomes" id="UP001595604"/>
    </source>
</evidence>
<organism evidence="5 6">
    <name type="scientific">Novosphingobium bradum</name>
    <dbReference type="NCBI Taxonomy" id="1737444"/>
    <lineage>
        <taxon>Bacteria</taxon>
        <taxon>Pseudomonadati</taxon>
        <taxon>Pseudomonadota</taxon>
        <taxon>Alphaproteobacteria</taxon>
        <taxon>Sphingomonadales</taxon>
        <taxon>Sphingomonadaceae</taxon>
        <taxon>Novosphingobium</taxon>
    </lineage>
</organism>
<dbReference type="InterPro" id="IPR029787">
    <property type="entry name" value="Nucleotide_cyclase"/>
</dbReference>
<proteinExistence type="predicted"/>
<dbReference type="Pfam" id="PF05228">
    <property type="entry name" value="CHASE4"/>
    <property type="match status" value="1"/>
</dbReference>
<dbReference type="CDD" id="cd01948">
    <property type="entry name" value="EAL"/>
    <property type="match status" value="1"/>
</dbReference>
<dbReference type="InterPro" id="IPR035919">
    <property type="entry name" value="EAL_sf"/>
</dbReference>
<feature type="domain" description="EAL" evidence="3">
    <location>
        <begin position="502"/>
        <end position="751"/>
    </location>
</feature>
<gene>
    <name evidence="5" type="ORF">ACFOD9_03450</name>
</gene>
<accession>A0ABV7IMS2</accession>
<evidence type="ECO:0000256" key="2">
    <source>
        <dbReference type="SAM" id="SignalP"/>
    </source>
</evidence>
<feature type="signal peptide" evidence="2">
    <location>
        <begin position="1"/>
        <end position="28"/>
    </location>
</feature>
<dbReference type="InterPro" id="IPR001633">
    <property type="entry name" value="EAL_dom"/>
</dbReference>
<dbReference type="SUPFAM" id="SSF141868">
    <property type="entry name" value="EAL domain-like"/>
    <property type="match status" value="1"/>
</dbReference>
<reference evidence="6" key="1">
    <citation type="journal article" date="2019" name="Int. J. Syst. Evol. Microbiol.">
        <title>The Global Catalogue of Microorganisms (GCM) 10K type strain sequencing project: providing services to taxonomists for standard genome sequencing and annotation.</title>
        <authorList>
            <consortium name="The Broad Institute Genomics Platform"/>
            <consortium name="The Broad Institute Genome Sequencing Center for Infectious Disease"/>
            <person name="Wu L."/>
            <person name="Ma J."/>
        </authorList>
    </citation>
    <scope>NUCLEOTIDE SEQUENCE [LARGE SCALE GENOMIC DNA]</scope>
    <source>
        <strain evidence="6">KCTC 42984</strain>
    </source>
</reference>
<feature type="domain" description="GGDEF" evidence="4">
    <location>
        <begin position="360"/>
        <end position="493"/>
    </location>
</feature>
<dbReference type="PROSITE" id="PS50887">
    <property type="entry name" value="GGDEF"/>
    <property type="match status" value="1"/>
</dbReference>
<dbReference type="PANTHER" id="PTHR44757:SF2">
    <property type="entry name" value="BIOFILM ARCHITECTURE MAINTENANCE PROTEIN MBAA"/>
    <property type="match status" value="1"/>
</dbReference>
<name>A0ABV7IMS2_9SPHN</name>
<feature type="transmembrane region" description="Helical" evidence="1">
    <location>
        <begin position="280"/>
        <end position="298"/>
    </location>
</feature>
<dbReference type="SMART" id="SM00052">
    <property type="entry name" value="EAL"/>
    <property type="match status" value="1"/>
</dbReference>
<dbReference type="CDD" id="cd01949">
    <property type="entry name" value="GGDEF"/>
    <property type="match status" value="1"/>
</dbReference>
<dbReference type="InterPro" id="IPR000160">
    <property type="entry name" value="GGDEF_dom"/>
</dbReference>
<sequence length="759" mass="83665">MRRLILVTFVALSVFSAMLVGGFLQATAAADDATRADERRLVDNQLRDYTRRLLATETVQLTWDDAVRAAGGQGQGARAAPIDPAWADTNLGQFLSHVIDADEMYLVSPDGALLRGWRGGQVAEPAAFQPIAPAVRRIVGAPAGDRSYNGAIAGWRQLADRPWPYDAHGRPLTRWAGEFIWHRGRPALMSVVAITPDIALPLLRRTPNHVVVLRFLDEAMLREIGAAVLLPDMRFSQVAPGGDERNAMALRGLDGRVLGWLSWQPHAVGAIVLKRTMPLLAVYLLFFVGVLVLGTLMIRQALRVARELAASEAQAHHHALHDPMLGLPNRAHVLQRLRNQLQPIEGEAVPASGEDPPAQPEVLLAYFDLDHFKAINESVGHHVGDDLLVQIIARVRERMGPADVLGRLASDEFVLMRPAAGGRDAADRLGDELMGVFAEPFAVFGHSVPVTASCGIAWAPDHGLDPKALLRSADIALFRAKQRGRARYRRFTHDMDATIRWRLDMEVELRRAIALDHLTMVYQPIVNVADGSIASFEALLRWHHRDRGEIGPGIFVPVAEQAGLMPLLGDWVLRRVFADSHDFGNAEISVNLSPLQLVARDFLPGLRAMIADEKVDPSRFAFEITEGVLLDNSERVIGLITELQDMGFRIALDDFGTGYSSLAYLRAFPFDRIKIDRSFVQGIESDVDAQSILRAIVALGRTLRMKVVAEGVETLLQQQLVHAAGCQLIQGHLYWRALTPEQVVALLATDRVQDLRMAV</sequence>
<dbReference type="Pfam" id="PF00563">
    <property type="entry name" value="EAL"/>
    <property type="match status" value="1"/>
</dbReference>
<keyword evidence="6" id="KW-1185">Reference proteome</keyword>
<dbReference type="RefSeq" id="WP_379508695.1">
    <property type="nucleotide sequence ID" value="NZ_JBHRTQ010000004.1"/>
</dbReference>
<evidence type="ECO:0000256" key="1">
    <source>
        <dbReference type="SAM" id="Phobius"/>
    </source>
</evidence>
<dbReference type="InterPro" id="IPR007892">
    <property type="entry name" value="CHASE4"/>
</dbReference>
<dbReference type="SMART" id="SM00267">
    <property type="entry name" value="GGDEF"/>
    <property type="match status" value="1"/>
</dbReference>
<dbReference type="InterPro" id="IPR052155">
    <property type="entry name" value="Biofilm_reg_signaling"/>
</dbReference>
<keyword evidence="1" id="KW-0472">Membrane</keyword>
<keyword evidence="1" id="KW-0812">Transmembrane</keyword>
<dbReference type="InterPro" id="IPR043128">
    <property type="entry name" value="Rev_trsase/Diguanyl_cyclase"/>
</dbReference>
<evidence type="ECO:0000313" key="5">
    <source>
        <dbReference type="EMBL" id="MFC3173302.1"/>
    </source>
</evidence>
<keyword evidence="2" id="KW-0732">Signal</keyword>